<dbReference type="EMBL" id="CAJNOW010004785">
    <property type="protein sequence ID" value="CAF1429867.1"/>
    <property type="molecule type" value="Genomic_DNA"/>
</dbReference>
<evidence type="ECO:0000313" key="3">
    <source>
        <dbReference type="Proteomes" id="UP000663834"/>
    </source>
</evidence>
<gene>
    <name evidence="1" type="ORF">KQP761_LOCUS10985</name>
    <name evidence="2" type="ORF">MBJ925_LOCUS27658</name>
</gene>
<dbReference type="EMBL" id="CAJNRE010014805">
    <property type="protein sequence ID" value="CAF2131374.1"/>
    <property type="molecule type" value="Genomic_DNA"/>
</dbReference>
<dbReference type="OrthoDB" id="10051975at2759"/>
<protein>
    <recommendedName>
        <fullName evidence="4">BED-type domain-containing protein</fullName>
    </recommendedName>
</protein>
<dbReference type="Gene3D" id="1.10.10.1070">
    <property type="entry name" value="Zinc finger, BED domain-containing"/>
    <property type="match status" value="1"/>
</dbReference>
<proteinExistence type="predicted"/>
<dbReference type="AlphaFoldDB" id="A0A815MZV5"/>
<dbReference type="Proteomes" id="UP000663824">
    <property type="component" value="Unassembled WGS sequence"/>
</dbReference>
<dbReference type="SUPFAM" id="SSF140996">
    <property type="entry name" value="Hermes dimerisation domain"/>
    <property type="match status" value="1"/>
</dbReference>
<accession>A0A815MZV5</accession>
<reference evidence="1" key="1">
    <citation type="submission" date="2021-02" db="EMBL/GenBank/DDBJ databases">
        <authorList>
            <person name="Nowell W R."/>
        </authorList>
    </citation>
    <scope>NUCLEOTIDE SEQUENCE</scope>
</reference>
<comment type="caution">
    <text evidence="1">The sequence shown here is derived from an EMBL/GenBank/DDBJ whole genome shotgun (WGS) entry which is preliminary data.</text>
</comment>
<evidence type="ECO:0000313" key="2">
    <source>
        <dbReference type="EMBL" id="CAF2131374.1"/>
    </source>
</evidence>
<dbReference type="Proteomes" id="UP000663834">
    <property type="component" value="Unassembled WGS sequence"/>
</dbReference>
<evidence type="ECO:0008006" key="4">
    <source>
        <dbReference type="Google" id="ProtNLM"/>
    </source>
</evidence>
<name>A0A815MZV5_9BILA</name>
<sequence length="267" mass="29738">MLYDLNMDQSSSSSISSNISASTSSSIVINSLSSSSSTQSTNPDIQILNDNVHKYTTETVKLCLKYKKNLYKIVDKKSKSPCWSIFGLPAKIVGNGYEIIKSFASCETCYQTYSYSSTISTLSNHKCPMITNKSQQKLQLSSTSRIAFHDALSDLPKSTPPDPNNIKISEKEKNLFKTSLTNWICLNIRPINIIEDEGLKSLIDLSIRKGYMHGPVSVSSLFPCRKTITKEIQKIGMTGRDEMKTVLIKAAKERRLSLSPDLWSDAL</sequence>
<organism evidence="1 3">
    <name type="scientific">Rotaria magnacalcarata</name>
    <dbReference type="NCBI Taxonomy" id="392030"/>
    <lineage>
        <taxon>Eukaryota</taxon>
        <taxon>Metazoa</taxon>
        <taxon>Spiralia</taxon>
        <taxon>Gnathifera</taxon>
        <taxon>Rotifera</taxon>
        <taxon>Eurotatoria</taxon>
        <taxon>Bdelloidea</taxon>
        <taxon>Philodinida</taxon>
        <taxon>Philodinidae</taxon>
        <taxon>Rotaria</taxon>
    </lineage>
</organism>
<evidence type="ECO:0000313" key="1">
    <source>
        <dbReference type="EMBL" id="CAF1429867.1"/>
    </source>
</evidence>